<dbReference type="STRING" id="4558.A0A1Z5RBZ1"/>
<organism evidence="2 3">
    <name type="scientific">Sorghum bicolor</name>
    <name type="common">Sorghum</name>
    <name type="synonym">Sorghum vulgare</name>
    <dbReference type="NCBI Taxonomy" id="4558"/>
    <lineage>
        <taxon>Eukaryota</taxon>
        <taxon>Viridiplantae</taxon>
        <taxon>Streptophyta</taxon>
        <taxon>Embryophyta</taxon>
        <taxon>Tracheophyta</taxon>
        <taxon>Spermatophyta</taxon>
        <taxon>Magnoliopsida</taxon>
        <taxon>Liliopsida</taxon>
        <taxon>Poales</taxon>
        <taxon>Poaceae</taxon>
        <taxon>PACMAD clade</taxon>
        <taxon>Panicoideae</taxon>
        <taxon>Andropogonodae</taxon>
        <taxon>Andropogoneae</taxon>
        <taxon>Sorghinae</taxon>
        <taxon>Sorghum</taxon>
    </lineage>
</organism>
<dbReference type="AlphaFoldDB" id="A0A1Z5RBZ1"/>
<reference evidence="2 3" key="1">
    <citation type="journal article" date="2009" name="Nature">
        <title>The Sorghum bicolor genome and the diversification of grasses.</title>
        <authorList>
            <person name="Paterson A.H."/>
            <person name="Bowers J.E."/>
            <person name="Bruggmann R."/>
            <person name="Dubchak I."/>
            <person name="Grimwood J."/>
            <person name="Gundlach H."/>
            <person name="Haberer G."/>
            <person name="Hellsten U."/>
            <person name="Mitros T."/>
            <person name="Poliakov A."/>
            <person name="Schmutz J."/>
            <person name="Spannagl M."/>
            <person name="Tang H."/>
            <person name="Wang X."/>
            <person name="Wicker T."/>
            <person name="Bharti A.K."/>
            <person name="Chapman J."/>
            <person name="Feltus F.A."/>
            <person name="Gowik U."/>
            <person name="Grigoriev I.V."/>
            <person name="Lyons E."/>
            <person name="Maher C.A."/>
            <person name="Martis M."/>
            <person name="Narechania A."/>
            <person name="Otillar R.P."/>
            <person name="Penning B.W."/>
            <person name="Salamov A.A."/>
            <person name="Wang Y."/>
            <person name="Zhang L."/>
            <person name="Carpita N.C."/>
            <person name="Freeling M."/>
            <person name="Gingle A.R."/>
            <person name="Hash C.T."/>
            <person name="Keller B."/>
            <person name="Klein P."/>
            <person name="Kresovich S."/>
            <person name="McCann M.C."/>
            <person name="Ming R."/>
            <person name="Peterson D.G."/>
            <person name="Mehboob-ur-Rahman"/>
            <person name="Ware D."/>
            <person name="Westhoff P."/>
            <person name="Mayer K.F."/>
            <person name="Messing J."/>
            <person name="Rokhsar D.S."/>
        </authorList>
    </citation>
    <scope>NUCLEOTIDE SEQUENCE [LARGE SCALE GENOMIC DNA]</scope>
    <source>
        <strain evidence="3">cv. BTx623</strain>
    </source>
</reference>
<evidence type="ECO:0008006" key="4">
    <source>
        <dbReference type="Google" id="ProtNLM"/>
    </source>
</evidence>
<dbReference type="OMA" id="SHGREFV"/>
<evidence type="ECO:0000313" key="3">
    <source>
        <dbReference type="Proteomes" id="UP000000768"/>
    </source>
</evidence>
<dbReference type="PANTHER" id="PTHR48010:SF76">
    <property type="entry name" value="INACTIVE RECEPTOR KINASE RLK902-RELATED"/>
    <property type="match status" value="1"/>
</dbReference>
<evidence type="ECO:0000313" key="2">
    <source>
        <dbReference type="EMBL" id="OQU81001.1"/>
    </source>
</evidence>
<sequence length="105" mass="11746">MRVSAEVMGKGAFRTAYKAVMENGSAMAVKRLKDMDLPEPEFQERIAAIGAVQHKLVVPLRAYYFSKDEKLLVYEHVLARSSSSRSHGREFVETQPPPLSPPLPC</sequence>
<dbReference type="Proteomes" id="UP000000768">
    <property type="component" value="Chromosome 7"/>
</dbReference>
<gene>
    <name evidence="2" type="ORF">SORBI_3007G221201</name>
</gene>
<evidence type="ECO:0000256" key="1">
    <source>
        <dbReference type="SAM" id="MobiDB-lite"/>
    </source>
</evidence>
<reference evidence="3" key="2">
    <citation type="journal article" date="2018" name="Plant J.">
        <title>The Sorghum bicolor reference genome: improved assembly, gene annotations, a transcriptome atlas, and signatures of genome organization.</title>
        <authorList>
            <person name="McCormick R.F."/>
            <person name="Truong S.K."/>
            <person name="Sreedasyam A."/>
            <person name="Jenkins J."/>
            <person name="Shu S."/>
            <person name="Sims D."/>
            <person name="Kennedy M."/>
            <person name="Amirebrahimi M."/>
            <person name="Weers B.D."/>
            <person name="McKinley B."/>
            <person name="Mattison A."/>
            <person name="Morishige D.T."/>
            <person name="Grimwood J."/>
            <person name="Schmutz J."/>
            <person name="Mullet J.E."/>
        </authorList>
    </citation>
    <scope>NUCLEOTIDE SEQUENCE [LARGE SCALE GENOMIC DNA]</scope>
    <source>
        <strain evidence="3">cv. BTx623</strain>
    </source>
</reference>
<dbReference type="InParanoid" id="A0A1Z5RBZ1"/>
<dbReference type="EMBL" id="CM000766">
    <property type="protein sequence ID" value="OQU81001.1"/>
    <property type="molecule type" value="Genomic_DNA"/>
</dbReference>
<accession>A0A1Z5RBZ1</accession>
<dbReference type="Gramene" id="OQU81001">
    <property type="protein sequence ID" value="OQU81001"/>
    <property type="gene ID" value="SORBI_3007G221201"/>
</dbReference>
<dbReference type="Gene3D" id="3.30.200.20">
    <property type="entry name" value="Phosphorylase Kinase, domain 1"/>
    <property type="match status" value="1"/>
</dbReference>
<dbReference type="PANTHER" id="PTHR48010">
    <property type="entry name" value="OS05G0588300 PROTEIN"/>
    <property type="match status" value="1"/>
</dbReference>
<keyword evidence="3" id="KW-1185">Reference proteome</keyword>
<dbReference type="InterPro" id="IPR050994">
    <property type="entry name" value="At_inactive_RLKs"/>
</dbReference>
<dbReference type="SUPFAM" id="SSF56112">
    <property type="entry name" value="Protein kinase-like (PK-like)"/>
    <property type="match status" value="1"/>
</dbReference>
<feature type="compositionally biased region" description="Pro residues" evidence="1">
    <location>
        <begin position="95"/>
        <end position="105"/>
    </location>
</feature>
<feature type="region of interest" description="Disordered" evidence="1">
    <location>
        <begin position="80"/>
        <end position="105"/>
    </location>
</feature>
<protein>
    <recommendedName>
        <fullName evidence="4">Protein kinase domain-containing protein</fullName>
    </recommendedName>
</protein>
<dbReference type="InterPro" id="IPR011009">
    <property type="entry name" value="Kinase-like_dom_sf"/>
</dbReference>
<name>A0A1Z5RBZ1_SORBI</name>
<proteinExistence type="predicted"/>